<feature type="region of interest" description="Disordered" evidence="1">
    <location>
        <begin position="310"/>
        <end position="377"/>
    </location>
</feature>
<proteinExistence type="predicted"/>
<feature type="region of interest" description="Disordered" evidence="1">
    <location>
        <begin position="1"/>
        <end position="22"/>
    </location>
</feature>
<protein>
    <submittedName>
        <fullName evidence="2">Uncharacterized protein</fullName>
    </submittedName>
</protein>
<evidence type="ECO:0000313" key="3">
    <source>
        <dbReference type="Proteomes" id="UP000816034"/>
    </source>
</evidence>
<dbReference type="RefSeq" id="XP_044555449.1">
    <property type="nucleotide sequence ID" value="XM_044697018.1"/>
</dbReference>
<reference evidence="2 3" key="1">
    <citation type="journal article" date="2018" name="BMC Genomics">
        <title>The genome of Naegleria lovaniensis, the basis for a comparative approach to unravel pathogenicity factors of the human pathogenic amoeba N. fowleri.</title>
        <authorList>
            <person name="Liechti N."/>
            <person name="Schurch N."/>
            <person name="Bruggmann R."/>
            <person name="Wittwer M."/>
        </authorList>
    </citation>
    <scope>NUCLEOTIDE SEQUENCE [LARGE SCALE GENOMIC DNA]</scope>
    <source>
        <strain evidence="2 3">ATCC 30569</strain>
    </source>
</reference>
<sequence length="779" mass="86235">MSSSSLLSNHTMDHTTTTNNMNHNTTSYIVLQEASLDSLCPILSFNNFDSLVLNTAHQQQQLSNIHNNNNSHYDHITTHPLDELISSVAAAASSQHYPTVQNCMIASSCDPAATISNSWQQASVAIQPFSDLGDTTTTQSLSSYSCSQQQFLMNGCCPNPTTTTSPTNCNNNSMPFLPFNHHQQYPQQQHSFLSNLQQQHTNPYLLLQSRHEAMTVPQNVINQNDLDDFHFLSTEDTNQINNNISVLDCGVSSNHQVSDDNDFLTILGYLEGNDQSGAHSTSIATVNNILFSLAHQNNNNSLIPHSAFHHEEHPKDQSIPVTSAASSSHSETSSSVSSSNGEVTSPISQSRSSKTSSTHSNVMLPQGTTASNKDGPKMYVLNHDVQVEDETTDSKRSIMTRWFHSLMNSLNESHEWLNNEAEGGSNLLEMTCEPNGFTENNGTCRPRGSKFSVFVNDCININMTSIMKRIQMVCSTKNQRTSHNHNNTTPHEDLESKPLHEIFIEECRVELCSYLDEDDSSEAIMVETSEKLSSVVLGSNLQQQQAEDFEFSMYNPAVVLQLLIKRDNNNKRSAASRKNSIASNNTSSASSLDKKGRKRKKTDGGASKKVCFVRLILQSNHSDDDDDGEDVIVLAKSDNFWARSKTRQEMERKKDRALAQKRKKSLENVSLNGSNVTQPSNSEASSSDDLNEEDSTNVDEEELASKKKKRKTKSNSSSARESNNLKKTSSRTTNSRRKRSTAKTSSPSLTNSAVPNFTYDSTMVKGGLNSASYGMVFEM</sequence>
<feature type="compositionally biased region" description="Low complexity" evidence="1">
    <location>
        <begin position="323"/>
        <end position="360"/>
    </location>
</feature>
<gene>
    <name evidence="2" type="ORF">C9374_007086</name>
</gene>
<feature type="compositionally biased region" description="Polar residues" evidence="1">
    <location>
        <begin position="667"/>
        <end position="688"/>
    </location>
</feature>
<comment type="caution">
    <text evidence="2">The sequence shown here is derived from an EMBL/GenBank/DDBJ whole genome shotgun (WGS) entry which is preliminary data.</text>
</comment>
<dbReference type="GeneID" id="68099540"/>
<keyword evidence="3" id="KW-1185">Reference proteome</keyword>
<feature type="compositionally biased region" description="Basic and acidic residues" evidence="1">
    <location>
        <begin position="646"/>
        <end position="658"/>
    </location>
</feature>
<dbReference type="AlphaFoldDB" id="A0AA88H2M1"/>
<feature type="compositionally biased region" description="Acidic residues" evidence="1">
    <location>
        <begin position="689"/>
        <end position="702"/>
    </location>
</feature>
<feature type="compositionally biased region" description="Polar residues" evidence="1">
    <location>
        <begin position="361"/>
        <end position="372"/>
    </location>
</feature>
<organism evidence="2 3">
    <name type="scientific">Naegleria lovaniensis</name>
    <name type="common">Amoeba</name>
    <dbReference type="NCBI Taxonomy" id="51637"/>
    <lineage>
        <taxon>Eukaryota</taxon>
        <taxon>Discoba</taxon>
        <taxon>Heterolobosea</taxon>
        <taxon>Tetramitia</taxon>
        <taxon>Eutetramitia</taxon>
        <taxon>Vahlkampfiidae</taxon>
        <taxon>Naegleria</taxon>
    </lineage>
</organism>
<feature type="compositionally biased region" description="Low complexity" evidence="1">
    <location>
        <begin position="579"/>
        <end position="591"/>
    </location>
</feature>
<evidence type="ECO:0000313" key="2">
    <source>
        <dbReference type="EMBL" id="KAG2393555.1"/>
    </source>
</evidence>
<name>A0AA88H2M1_NAELO</name>
<feature type="region of interest" description="Disordered" evidence="1">
    <location>
        <begin position="571"/>
        <end position="605"/>
    </location>
</feature>
<dbReference type="EMBL" id="PYSW02000002">
    <property type="protein sequence ID" value="KAG2393555.1"/>
    <property type="molecule type" value="Genomic_DNA"/>
</dbReference>
<evidence type="ECO:0000256" key="1">
    <source>
        <dbReference type="SAM" id="MobiDB-lite"/>
    </source>
</evidence>
<dbReference type="Proteomes" id="UP000816034">
    <property type="component" value="Unassembled WGS sequence"/>
</dbReference>
<feature type="region of interest" description="Disordered" evidence="1">
    <location>
        <begin position="644"/>
        <end position="757"/>
    </location>
</feature>
<accession>A0AA88H2M1</accession>